<protein>
    <recommendedName>
        <fullName evidence="9">rRNA biogenesis protein RRP36</fullName>
    </recommendedName>
</protein>
<keyword evidence="5" id="KW-0175">Coiled coil</keyword>
<evidence type="ECO:0000256" key="2">
    <source>
        <dbReference type="ARBA" id="ARBA00009418"/>
    </source>
</evidence>
<keyword evidence="3 9" id="KW-0690">Ribosome biogenesis</keyword>
<reference evidence="11" key="1">
    <citation type="submission" date="2014-03" db="EMBL/GenBank/DDBJ databases">
        <authorList>
            <person name="Casaregola S."/>
        </authorList>
    </citation>
    <scope>NUCLEOTIDE SEQUENCE [LARGE SCALE GENOMIC DNA]</scope>
    <source>
        <strain evidence="11">CLIB 918</strain>
    </source>
</reference>
<evidence type="ECO:0000256" key="8">
    <source>
        <dbReference type="ARBA" id="ARBA00025053"/>
    </source>
</evidence>
<evidence type="ECO:0000256" key="1">
    <source>
        <dbReference type="ARBA" id="ARBA00004604"/>
    </source>
</evidence>
<feature type="compositionally biased region" description="Polar residues" evidence="10">
    <location>
        <begin position="97"/>
        <end position="106"/>
    </location>
</feature>
<dbReference type="PANTHER" id="PTHR21738:SF0">
    <property type="entry name" value="RIBOSOMAL RNA PROCESSING PROTEIN 36 HOMOLOG"/>
    <property type="match status" value="1"/>
</dbReference>
<feature type="region of interest" description="Disordered" evidence="10">
    <location>
        <begin position="1"/>
        <end position="106"/>
    </location>
</feature>
<comment type="similarity">
    <text evidence="2 9">Belongs to the RRP36 family.</text>
</comment>
<sequence length="248" mass="28923">MSARARRPQQKKLSRADSDDEDYSSISFGALSKAQDELLNQSDDSDDSESDSDGPPEESGSRFRNSKHAKNKRRNKHAPAEASSKKPVSWIRGPAAETSQKSSSLYQDIRFDTAFGKADLQKTRKNYAFLNEYRESEVRDMRDQLQHHPGLNDRNKQDLRRQIQQTESRLRTFKDRDFETHVLQDYKKKVKSGEVKGPLHLKRSDQRKLILSEKFKVMKSKEVNKALERKRKRNTAKERKLMPDERRS</sequence>
<evidence type="ECO:0000256" key="5">
    <source>
        <dbReference type="ARBA" id="ARBA00023054"/>
    </source>
</evidence>
<dbReference type="OrthoDB" id="448446at2759"/>
<dbReference type="PANTHER" id="PTHR21738">
    <property type="entry name" value="RIBOSOMAL RNA PROCESSING PROTEIN 36 HOMOLOG"/>
    <property type="match status" value="1"/>
</dbReference>
<proteinExistence type="inferred from homology"/>
<comment type="subcellular location">
    <subcellularLocation>
        <location evidence="1 9">Nucleus</location>
        <location evidence="1 9">Nucleolus</location>
    </subcellularLocation>
</comment>
<comment type="function">
    <text evidence="8 9">Component of the 90S pre-ribosome involved in the maturation of rRNAs. Required for early cleavages of the pre-RNAs in the 40S ribosomal subunit maturation pathway.</text>
</comment>
<feature type="compositionally biased region" description="Basic residues" evidence="10">
    <location>
        <begin position="64"/>
        <end position="77"/>
    </location>
</feature>
<feature type="compositionally biased region" description="Basic residues" evidence="10">
    <location>
        <begin position="1"/>
        <end position="13"/>
    </location>
</feature>
<evidence type="ECO:0000256" key="6">
    <source>
        <dbReference type="ARBA" id="ARBA00023242"/>
    </source>
</evidence>
<evidence type="ECO:0000256" key="7">
    <source>
        <dbReference type="ARBA" id="ARBA00023274"/>
    </source>
</evidence>
<dbReference type="GO" id="GO:0000462">
    <property type="term" value="P:maturation of SSU-rRNA from tricistronic rRNA transcript (SSU-rRNA, 5.8S rRNA, LSU-rRNA)"/>
    <property type="evidence" value="ECO:0007669"/>
    <property type="project" value="TreeGrafter"/>
</dbReference>
<evidence type="ECO:0000256" key="9">
    <source>
        <dbReference type="RuleBase" id="RU368027"/>
    </source>
</evidence>
<evidence type="ECO:0000256" key="4">
    <source>
        <dbReference type="ARBA" id="ARBA00022552"/>
    </source>
</evidence>
<feature type="compositionally biased region" description="Basic and acidic residues" evidence="10">
    <location>
        <begin position="235"/>
        <end position="248"/>
    </location>
</feature>
<keyword evidence="6 9" id="KW-0539">Nucleus</keyword>
<dbReference type="GO" id="GO:0030686">
    <property type="term" value="C:90S preribosome"/>
    <property type="evidence" value="ECO:0007669"/>
    <property type="project" value="TreeGrafter"/>
</dbReference>
<evidence type="ECO:0000313" key="12">
    <source>
        <dbReference type="Proteomes" id="UP000242525"/>
    </source>
</evidence>
<name>A0A0J9XCN1_GEOCN</name>
<dbReference type="AlphaFoldDB" id="A0A0J9XCN1"/>
<organism evidence="11 12">
    <name type="scientific">Geotrichum candidum</name>
    <name type="common">Oospora lactis</name>
    <name type="synonym">Dipodascus geotrichum</name>
    <dbReference type="NCBI Taxonomy" id="1173061"/>
    <lineage>
        <taxon>Eukaryota</taxon>
        <taxon>Fungi</taxon>
        <taxon>Dikarya</taxon>
        <taxon>Ascomycota</taxon>
        <taxon>Saccharomycotina</taxon>
        <taxon>Dipodascomycetes</taxon>
        <taxon>Dipodascales</taxon>
        <taxon>Dipodascaceae</taxon>
        <taxon>Geotrichum</taxon>
    </lineage>
</organism>
<dbReference type="GO" id="GO:0005730">
    <property type="term" value="C:nucleolus"/>
    <property type="evidence" value="ECO:0007669"/>
    <property type="project" value="UniProtKB-SubCell"/>
</dbReference>
<comment type="caution">
    <text evidence="11">The sequence shown here is derived from an EMBL/GenBank/DDBJ whole genome shotgun (WGS) entry which is preliminary data.</text>
</comment>
<evidence type="ECO:0000313" key="11">
    <source>
        <dbReference type="EMBL" id="CDO55002.1"/>
    </source>
</evidence>
<evidence type="ECO:0000256" key="10">
    <source>
        <dbReference type="SAM" id="MobiDB-lite"/>
    </source>
</evidence>
<keyword evidence="7 9" id="KW-0687">Ribonucleoprotein</keyword>
<feature type="compositionally biased region" description="Acidic residues" evidence="10">
    <location>
        <begin position="43"/>
        <end position="56"/>
    </location>
</feature>
<dbReference type="EMBL" id="CCBN010000009">
    <property type="protein sequence ID" value="CDO55002.1"/>
    <property type="molecule type" value="Genomic_DNA"/>
</dbReference>
<feature type="region of interest" description="Disordered" evidence="10">
    <location>
        <begin position="222"/>
        <end position="248"/>
    </location>
</feature>
<dbReference type="InterPro" id="IPR009292">
    <property type="entry name" value="RRP36"/>
</dbReference>
<dbReference type="Pfam" id="PF06102">
    <property type="entry name" value="RRP36"/>
    <property type="match status" value="1"/>
</dbReference>
<accession>A0A0J9XCN1</accession>
<gene>
    <name evidence="11" type="ORF">BN980_GECA09s02595g</name>
</gene>
<keyword evidence="4 9" id="KW-0698">rRNA processing</keyword>
<dbReference type="STRING" id="1173061.A0A0J9XCN1"/>
<evidence type="ECO:0000256" key="3">
    <source>
        <dbReference type="ARBA" id="ARBA00022517"/>
    </source>
</evidence>
<comment type="subunit">
    <text evidence="9">Associates with 90S and pre-40S pre-ribosomal particles.</text>
</comment>
<dbReference type="Proteomes" id="UP000242525">
    <property type="component" value="Unassembled WGS sequence"/>
</dbReference>
<keyword evidence="12" id="KW-1185">Reference proteome</keyword>